<keyword evidence="8" id="KW-1185">Reference proteome</keyword>
<dbReference type="EMBL" id="SIDB01000003">
    <property type="protein sequence ID" value="KAI3434431.1"/>
    <property type="molecule type" value="Genomic_DNA"/>
</dbReference>
<reference evidence="7" key="2">
    <citation type="submission" date="2020-11" db="EMBL/GenBank/DDBJ databases">
        <authorList>
            <person name="Cecchin M."/>
            <person name="Marcolungo L."/>
            <person name="Rossato M."/>
            <person name="Girolomoni L."/>
            <person name="Cosentino E."/>
            <person name="Cuine S."/>
            <person name="Li-Beisson Y."/>
            <person name="Delledonne M."/>
            <person name="Ballottari M."/>
        </authorList>
    </citation>
    <scope>NUCLEOTIDE SEQUENCE</scope>
    <source>
        <strain evidence="7">211/11P</strain>
        <tissue evidence="7">Whole cell</tissue>
    </source>
</reference>
<evidence type="ECO:0000313" key="8">
    <source>
        <dbReference type="Proteomes" id="UP001055712"/>
    </source>
</evidence>
<feature type="compositionally biased region" description="Low complexity" evidence="6">
    <location>
        <begin position="170"/>
        <end position="242"/>
    </location>
</feature>
<dbReference type="PANTHER" id="PTHR31042">
    <property type="entry name" value="CORE-2/I-BRANCHING BETA-1,6-N-ACETYLGLUCOSAMINYLTRANSFERASE FAMILY PROTEIN-RELATED"/>
    <property type="match status" value="1"/>
</dbReference>
<feature type="region of interest" description="Disordered" evidence="6">
    <location>
        <begin position="353"/>
        <end position="383"/>
    </location>
</feature>
<dbReference type="AlphaFoldDB" id="A0A9D4TTN1"/>
<dbReference type="InterPro" id="IPR003406">
    <property type="entry name" value="Glyco_trans_14"/>
</dbReference>
<feature type="region of interest" description="Disordered" evidence="6">
    <location>
        <begin position="778"/>
        <end position="812"/>
    </location>
</feature>
<keyword evidence="2" id="KW-0328">Glycosyltransferase</keyword>
<evidence type="ECO:0000313" key="7">
    <source>
        <dbReference type="EMBL" id="KAI3434431.1"/>
    </source>
</evidence>
<feature type="region of interest" description="Disordered" evidence="6">
    <location>
        <begin position="117"/>
        <end position="140"/>
    </location>
</feature>
<accession>A0A9D4TTN1</accession>
<gene>
    <name evidence="7" type="ORF">D9Q98_002508</name>
</gene>
<dbReference type="Pfam" id="PF02485">
    <property type="entry name" value="Branch"/>
    <property type="match status" value="1"/>
</dbReference>
<feature type="compositionally biased region" description="Low complexity" evidence="6">
    <location>
        <begin position="123"/>
        <end position="140"/>
    </location>
</feature>
<feature type="compositionally biased region" description="Low complexity" evidence="6">
    <location>
        <begin position="778"/>
        <end position="810"/>
    </location>
</feature>
<evidence type="ECO:0000256" key="3">
    <source>
        <dbReference type="ARBA" id="ARBA00022679"/>
    </source>
</evidence>
<keyword evidence="3" id="KW-0808">Transferase</keyword>
<comment type="subcellular location">
    <subcellularLocation>
        <location evidence="1">Membrane</location>
        <topology evidence="1">Single-pass type II membrane protein</topology>
    </subcellularLocation>
</comment>
<reference evidence="7" key="1">
    <citation type="journal article" date="2019" name="Plant J.">
        <title>Chlorella vulgaris genome assembly and annotation reveals the molecular basis for metabolic acclimation to high light conditions.</title>
        <authorList>
            <person name="Cecchin M."/>
            <person name="Marcolungo L."/>
            <person name="Rossato M."/>
            <person name="Girolomoni L."/>
            <person name="Cosentino E."/>
            <person name="Cuine S."/>
            <person name="Li-Beisson Y."/>
            <person name="Delledonne M."/>
            <person name="Ballottari M."/>
        </authorList>
    </citation>
    <scope>NUCLEOTIDE SEQUENCE</scope>
    <source>
        <strain evidence="7">211/11P</strain>
    </source>
</reference>
<dbReference type="PANTHER" id="PTHR31042:SF150">
    <property type="entry name" value="OS06G0661900 PROTEIN"/>
    <property type="match status" value="1"/>
</dbReference>
<evidence type="ECO:0000256" key="1">
    <source>
        <dbReference type="ARBA" id="ARBA00004606"/>
    </source>
</evidence>
<dbReference type="GO" id="GO:0016757">
    <property type="term" value="F:glycosyltransferase activity"/>
    <property type="evidence" value="ECO:0007669"/>
    <property type="project" value="UniProtKB-KW"/>
</dbReference>
<evidence type="ECO:0000256" key="4">
    <source>
        <dbReference type="ARBA" id="ARBA00023136"/>
    </source>
</evidence>
<feature type="region of interest" description="Disordered" evidence="6">
    <location>
        <begin position="37"/>
        <end position="56"/>
    </location>
</feature>
<dbReference type="OrthoDB" id="191334at2759"/>
<keyword evidence="4" id="KW-0472">Membrane</keyword>
<sequence length="862" mass="95695">MHHKGRVKMTALPSGGGNSALLPISASLSRQYSSDQLYRTASSGTPSKWRRGGPGPARRAVQLAGCVLALLLCYKSLGGSHISASEHALVVQQQQQQQMEQQQVGLLEGRKLPQQLRVERQQQQRQGQQQAQPREQQQQEPQVQQQLQVVELQAGHQQRQETALAALQGGQEGQQNDLSPAQASSQQTEQQQQQQQGQEQQQQQEGQQQQQQHQEQAQASQEQAAQQQPEQQQQQQQPQQQRQQHRQLAPALSSEQQAARLSIAQHRQHQQQAAQQYAGPLPHPAPKVALMFLVRGNMPLEAVWREFFAAAAQIEPVALPPPFEAAAAVRTSQQHQQKGRVVEQQQQQQQQQQVVEQQQQQGRRRRLATEADGDERTAAAALQQGSDAVGEAGVAGAVAAQQQGQLTEEQQQQQQQEQRHALGQAAPQLEGQEEQTWPPLSEFEQKQVEANQQLAAALGAGEVLQGAVAEAREATTMEAPYSMMSSVDPAGVIAQQDLFSVYVHTLPGFTYPNTSIFSGHQINRRVYVHWGQYTVAEAERRLIWFALQEPRNARFVLVSETCTPLYPPHVFYLQLLSEIKSRVNACSGEGGAVADRWHSALYLPGVLGPQRWRKSAQWKSLIRQHAQLVVADRQLAPRFERECYSYFPPKIGQPPYVAAQQRQWVPRTCVSDEHYVPTLLAVHGQDQRTTCSDALTAADWVPGLWSPLIHTAADVNADLVFRLRKERWSDVDCQAAEAEASAATMFRRRGAAVTLAGQPVPVAAGGSSGSGNVRRLWQQEGQQQQHQQQQAGQQAGQQADQRQQQAGQQQRMQGFSPLTDHCYLLARKFTPDTAPLLVELARDCSSGTGISAQCLPGQQQQR</sequence>
<feature type="compositionally biased region" description="Polar residues" evidence="6">
    <location>
        <begin position="37"/>
        <end position="46"/>
    </location>
</feature>
<proteinExistence type="predicted"/>
<dbReference type="Proteomes" id="UP001055712">
    <property type="component" value="Unassembled WGS sequence"/>
</dbReference>
<feature type="region of interest" description="Disordered" evidence="6">
    <location>
        <begin position="405"/>
        <end position="438"/>
    </location>
</feature>
<keyword evidence="5" id="KW-0325">Glycoprotein</keyword>
<dbReference type="InterPro" id="IPR044174">
    <property type="entry name" value="BC10-like"/>
</dbReference>
<name>A0A9D4TTN1_CHLVU</name>
<dbReference type="GO" id="GO:0016020">
    <property type="term" value="C:membrane"/>
    <property type="evidence" value="ECO:0007669"/>
    <property type="project" value="UniProtKB-SubCell"/>
</dbReference>
<evidence type="ECO:0000256" key="6">
    <source>
        <dbReference type="SAM" id="MobiDB-lite"/>
    </source>
</evidence>
<feature type="compositionally biased region" description="Low complexity" evidence="6">
    <location>
        <begin position="405"/>
        <end position="416"/>
    </location>
</feature>
<comment type="caution">
    <text evidence="7">The sequence shown here is derived from an EMBL/GenBank/DDBJ whole genome shotgun (WGS) entry which is preliminary data.</text>
</comment>
<feature type="region of interest" description="Disordered" evidence="6">
    <location>
        <begin position="170"/>
        <end position="280"/>
    </location>
</feature>
<evidence type="ECO:0000256" key="2">
    <source>
        <dbReference type="ARBA" id="ARBA00022676"/>
    </source>
</evidence>
<protein>
    <submittedName>
        <fullName evidence="7">Uncharacterized protein</fullName>
    </submittedName>
</protein>
<evidence type="ECO:0000256" key="5">
    <source>
        <dbReference type="ARBA" id="ARBA00023180"/>
    </source>
</evidence>
<organism evidence="7 8">
    <name type="scientific">Chlorella vulgaris</name>
    <name type="common">Green alga</name>
    <dbReference type="NCBI Taxonomy" id="3077"/>
    <lineage>
        <taxon>Eukaryota</taxon>
        <taxon>Viridiplantae</taxon>
        <taxon>Chlorophyta</taxon>
        <taxon>core chlorophytes</taxon>
        <taxon>Trebouxiophyceae</taxon>
        <taxon>Chlorellales</taxon>
        <taxon>Chlorellaceae</taxon>
        <taxon>Chlorella clade</taxon>
        <taxon>Chlorella</taxon>
    </lineage>
</organism>